<evidence type="ECO:0000256" key="12">
    <source>
        <dbReference type="PIRSR" id="PIRSR002811-1"/>
    </source>
</evidence>
<evidence type="ECO:0000256" key="5">
    <source>
        <dbReference type="ARBA" id="ARBA00022705"/>
    </source>
</evidence>
<dbReference type="GO" id="GO:0006269">
    <property type="term" value="P:DNA replication, synthesis of primer"/>
    <property type="evidence" value="ECO:0007669"/>
    <property type="project" value="UniProtKB-KW"/>
</dbReference>
<dbReference type="GO" id="GO:0008270">
    <property type="term" value="F:zinc ion binding"/>
    <property type="evidence" value="ECO:0007669"/>
    <property type="project" value="UniProtKB-KW"/>
</dbReference>
<dbReference type="Pfam" id="PF13155">
    <property type="entry name" value="Toprim_2"/>
    <property type="match status" value="1"/>
</dbReference>
<dbReference type="Pfam" id="PF01807">
    <property type="entry name" value="Zn_ribbon_DnaG"/>
    <property type="match status" value="1"/>
</dbReference>
<dbReference type="GO" id="GO:0000428">
    <property type="term" value="C:DNA-directed RNA polymerase complex"/>
    <property type="evidence" value="ECO:0007669"/>
    <property type="project" value="UniProtKB-KW"/>
</dbReference>
<dbReference type="InterPro" id="IPR016136">
    <property type="entry name" value="DNA_helicase_N/primase_C"/>
</dbReference>
<keyword evidence="3" id="KW-0808">Transferase</keyword>
<reference evidence="14 15" key="1">
    <citation type="journal article" date="2015" name="Nature">
        <title>rRNA introns, odd ribosomes, and small enigmatic genomes across a large radiation of phyla.</title>
        <authorList>
            <person name="Brown C.T."/>
            <person name="Hug L.A."/>
            <person name="Thomas B.C."/>
            <person name="Sharon I."/>
            <person name="Castelle C.J."/>
            <person name="Singh A."/>
            <person name="Wilkins M.J."/>
            <person name="Williams K.H."/>
            <person name="Banfield J.F."/>
        </authorList>
    </citation>
    <scope>NUCLEOTIDE SEQUENCE [LARGE SCALE GENOMIC DNA]</scope>
</reference>
<evidence type="ECO:0000256" key="9">
    <source>
        <dbReference type="ARBA" id="ARBA00022842"/>
    </source>
</evidence>
<dbReference type="PANTHER" id="PTHR30313:SF2">
    <property type="entry name" value="DNA PRIMASE"/>
    <property type="match status" value="1"/>
</dbReference>
<dbReference type="InterPro" id="IPR036977">
    <property type="entry name" value="DNA_primase_Znf_CHC2"/>
</dbReference>
<feature type="non-terminal residue" evidence="14">
    <location>
        <position position="1"/>
    </location>
</feature>
<keyword evidence="2" id="KW-0639">Primosome</keyword>
<gene>
    <name evidence="14" type="ORF">US58_C0017G0008</name>
</gene>
<organism evidence="14 15">
    <name type="scientific">Candidatus Magasanikbacteria bacterium GW2011_GWA2_37_8</name>
    <dbReference type="NCBI Taxonomy" id="1619036"/>
    <lineage>
        <taxon>Bacteria</taxon>
        <taxon>Candidatus Magasanikiibacteriota</taxon>
    </lineage>
</organism>
<dbReference type="InterPro" id="IPR030846">
    <property type="entry name" value="DnaG_bac"/>
</dbReference>
<evidence type="ECO:0000313" key="14">
    <source>
        <dbReference type="EMBL" id="KKQ40562.1"/>
    </source>
</evidence>
<dbReference type="GO" id="GO:1990077">
    <property type="term" value="C:primosome complex"/>
    <property type="evidence" value="ECO:0007669"/>
    <property type="project" value="UniProtKB-KW"/>
</dbReference>
<dbReference type="Pfam" id="PF08275">
    <property type="entry name" value="DNAG_N"/>
    <property type="match status" value="1"/>
</dbReference>
<dbReference type="Proteomes" id="UP000034333">
    <property type="component" value="Unassembled WGS sequence"/>
</dbReference>
<evidence type="ECO:0000256" key="10">
    <source>
        <dbReference type="ARBA" id="ARBA00023125"/>
    </source>
</evidence>
<evidence type="ECO:0000256" key="8">
    <source>
        <dbReference type="ARBA" id="ARBA00022833"/>
    </source>
</evidence>
<keyword evidence="1" id="KW-0240">DNA-directed RNA polymerase</keyword>
<dbReference type="SMART" id="SM00400">
    <property type="entry name" value="ZnF_CHCC"/>
    <property type="match status" value="1"/>
</dbReference>
<dbReference type="PANTHER" id="PTHR30313">
    <property type="entry name" value="DNA PRIMASE"/>
    <property type="match status" value="1"/>
</dbReference>
<dbReference type="CDD" id="cd03364">
    <property type="entry name" value="TOPRIM_DnaG_primases"/>
    <property type="match status" value="1"/>
</dbReference>
<dbReference type="Gene3D" id="3.90.580.10">
    <property type="entry name" value="Zinc finger, CHC2-type domain"/>
    <property type="match status" value="1"/>
</dbReference>
<keyword evidence="5" id="KW-0235">DNA replication</keyword>
<dbReference type="EMBL" id="LBTN01000017">
    <property type="protein sequence ID" value="KKQ40562.1"/>
    <property type="molecule type" value="Genomic_DNA"/>
</dbReference>
<dbReference type="Gene3D" id="3.90.980.10">
    <property type="entry name" value="DNA primase, catalytic core, N-terminal domain"/>
    <property type="match status" value="1"/>
</dbReference>
<dbReference type="AlphaFoldDB" id="A0A0G0HEE0"/>
<keyword evidence="7 12" id="KW-0863">Zinc-finger</keyword>
<evidence type="ECO:0000256" key="3">
    <source>
        <dbReference type="ARBA" id="ARBA00022679"/>
    </source>
</evidence>
<dbReference type="InterPro" id="IPR037068">
    <property type="entry name" value="DNA_primase_core_N_sf"/>
</dbReference>
<evidence type="ECO:0000256" key="7">
    <source>
        <dbReference type="ARBA" id="ARBA00022771"/>
    </source>
</evidence>
<evidence type="ECO:0000256" key="1">
    <source>
        <dbReference type="ARBA" id="ARBA00022478"/>
    </source>
</evidence>
<sequence>DTQAIKDRLDIVQLIHEYVPLKKAGTYWKAPCPFHHEKTPSSMVNPEKQIWKCFGCGKGGDAFSFIEEMEGVEFPEALKLLADRAGVKLENFRTEINSSQKNRILEINEKAAYFFHRFLLDMPTAKIARDYLSNRALKPETINTWQVGYIPDQWDLLTQYLLKKGHSIDDLVASGLTIKRDGATPGSSRGFYDRFRGRIMFPILDVHGNTVGFTGRVLVETENSGGKYVNTPQTLVYDKSRVIYGLDKAKTEIKSKDLTVIVEGQMDVITCYQAGMKNVVAASGTALTFEQVKLLKRYSANIAMAFDADKAGVAAAKRGIDIALSEGLNVRVIQIPEGAGKDADECLKKNSDVWFKAVVEAADIMPWFFQSVFAGHNLSNPKEKQIIANELLPLIGLIPYAIERDHWLKELSERLGTDTAVLREDLARLQKNLKPGGSHQLVKTEVQSVEAPPKVDLGRLGILLERFLMLGLKFPSLIHSVLKDLSDAVFIDSEYKSLYEMLKKQYTTISSFSAEILAELFSVSSIKDLAEMLQMRAELEYADFTIEMAGREIQIVVNDIKDEWKRKRRKELQQAISQAEKIGDRTALEKLLNEFQNI</sequence>
<dbReference type="InterPro" id="IPR002694">
    <property type="entry name" value="Znf_CHC2"/>
</dbReference>
<keyword evidence="4" id="KW-0548">Nucleotidyltransferase</keyword>
<dbReference type="Pfam" id="PF10410">
    <property type="entry name" value="DnaB_bind"/>
    <property type="match status" value="1"/>
</dbReference>
<accession>A0A0G0HEE0</accession>
<dbReference type="HAMAP" id="MF_00974">
    <property type="entry name" value="DNA_primase_DnaG"/>
    <property type="match status" value="1"/>
</dbReference>
<dbReference type="SUPFAM" id="SSF57783">
    <property type="entry name" value="Zinc beta-ribbon"/>
    <property type="match status" value="1"/>
</dbReference>
<dbReference type="PROSITE" id="PS50880">
    <property type="entry name" value="TOPRIM"/>
    <property type="match status" value="1"/>
</dbReference>
<keyword evidence="10" id="KW-0238">DNA-binding</keyword>
<dbReference type="NCBIfam" id="TIGR01391">
    <property type="entry name" value="dnaG"/>
    <property type="match status" value="1"/>
</dbReference>
<dbReference type="GO" id="GO:0005737">
    <property type="term" value="C:cytoplasm"/>
    <property type="evidence" value="ECO:0007669"/>
    <property type="project" value="TreeGrafter"/>
</dbReference>
<dbReference type="SMART" id="SM00493">
    <property type="entry name" value="TOPRIM"/>
    <property type="match status" value="1"/>
</dbReference>
<dbReference type="InterPro" id="IPR034151">
    <property type="entry name" value="TOPRIM_DnaG_bac"/>
</dbReference>
<feature type="zinc finger region" description="CHC2-type" evidence="12">
    <location>
        <begin position="32"/>
        <end position="56"/>
    </location>
</feature>
<proteinExistence type="inferred from homology"/>
<evidence type="ECO:0000256" key="6">
    <source>
        <dbReference type="ARBA" id="ARBA00022723"/>
    </source>
</evidence>
<protein>
    <submittedName>
        <fullName evidence="14">Primase protein</fullName>
    </submittedName>
</protein>
<keyword evidence="6 12" id="KW-0479">Metal-binding</keyword>
<dbReference type="FunFam" id="3.90.580.10:FF:000001">
    <property type="entry name" value="DNA primase"/>
    <property type="match status" value="1"/>
</dbReference>
<dbReference type="PIRSF" id="PIRSF002811">
    <property type="entry name" value="DnaG"/>
    <property type="match status" value="1"/>
</dbReference>
<dbReference type="Gene3D" id="1.10.860.10">
    <property type="entry name" value="DNAb Helicase, Chain A"/>
    <property type="match status" value="1"/>
</dbReference>
<name>A0A0G0HEE0_9BACT</name>
<dbReference type="InterPro" id="IPR006171">
    <property type="entry name" value="TOPRIM_dom"/>
</dbReference>
<dbReference type="Gene3D" id="3.40.1360.10">
    <property type="match status" value="1"/>
</dbReference>
<dbReference type="InterPro" id="IPR050219">
    <property type="entry name" value="DnaG_primase"/>
</dbReference>
<dbReference type="GO" id="GO:0003677">
    <property type="term" value="F:DNA binding"/>
    <property type="evidence" value="ECO:0007669"/>
    <property type="project" value="UniProtKB-KW"/>
</dbReference>
<evidence type="ECO:0000256" key="11">
    <source>
        <dbReference type="ARBA" id="ARBA00023163"/>
    </source>
</evidence>
<evidence type="ECO:0000256" key="4">
    <source>
        <dbReference type="ARBA" id="ARBA00022695"/>
    </source>
</evidence>
<dbReference type="GO" id="GO:0003899">
    <property type="term" value="F:DNA-directed RNA polymerase activity"/>
    <property type="evidence" value="ECO:0007669"/>
    <property type="project" value="InterPro"/>
</dbReference>
<evidence type="ECO:0000313" key="15">
    <source>
        <dbReference type="Proteomes" id="UP000034333"/>
    </source>
</evidence>
<evidence type="ECO:0000259" key="13">
    <source>
        <dbReference type="PROSITE" id="PS50880"/>
    </source>
</evidence>
<dbReference type="InterPro" id="IPR013264">
    <property type="entry name" value="DNAG_N"/>
</dbReference>
<keyword evidence="8 12" id="KW-0862">Zinc</keyword>
<keyword evidence="9" id="KW-0460">Magnesium</keyword>
<keyword evidence="11" id="KW-0804">Transcription</keyword>
<comment type="cofactor">
    <cofactor evidence="12">
        <name>Zn(2+)</name>
        <dbReference type="ChEBI" id="CHEBI:29105"/>
    </cofactor>
    <text evidence="12">Binds 1 zinc ion per monomer.</text>
</comment>
<dbReference type="STRING" id="1619036.US58_C0017G0008"/>
<evidence type="ECO:0000256" key="2">
    <source>
        <dbReference type="ARBA" id="ARBA00022515"/>
    </source>
</evidence>
<comment type="caution">
    <text evidence="14">The sequence shown here is derived from an EMBL/GenBank/DDBJ whole genome shotgun (WGS) entry which is preliminary data.</text>
</comment>
<dbReference type="InterPro" id="IPR019475">
    <property type="entry name" value="DNA_primase_DnaB-bd"/>
</dbReference>
<feature type="domain" description="Toprim" evidence="13">
    <location>
        <begin position="257"/>
        <end position="338"/>
    </location>
</feature>
<dbReference type="SUPFAM" id="SSF56731">
    <property type="entry name" value="DNA primase core"/>
    <property type="match status" value="1"/>
</dbReference>
<dbReference type="InterPro" id="IPR006295">
    <property type="entry name" value="DNA_primase_DnaG"/>
</dbReference>
<dbReference type="PATRIC" id="fig|1619036.3.peg.523"/>